<evidence type="ECO:0000256" key="2">
    <source>
        <dbReference type="SAM" id="SignalP"/>
    </source>
</evidence>
<sequence>MRSCNIIAAALASLGLADAATIAPRGYNFPDSSCSQDQRNTIHEEIVNALNLASFAATGLTAGPYFNTFFPRSQRDGGDAFVTKVQSVFANMGSQLNRAQSAYVLSITCDDSTKMCQNGAYVAHMKDKTSRMNFCDRFFATTGPIKPTQTRLREGGRFDRSGVPYANPRHIYYPDPNDGTKEGICKPELATNNADTYTFIAAGVGYSRLCNREIPLPSPPASSAMGAFDCNSGDDAHPFDDGADDDSELGS</sequence>
<evidence type="ECO:0000313" key="4">
    <source>
        <dbReference type="Proteomes" id="UP001480595"/>
    </source>
</evidence>
<accession>A0ABR1TRC3</accession>
<dbReference type="GeneID" id="92095400"/>
<comment type="caution">
    <text evidence="3">The sequence shown here is derived from an EMBL/GenBank/DDBJ whole genome shotgun (WGS) entry which is preliminary data.</text>
</comment>
<name>A0ABR1TRC3_9PEZI</name>
<evidence type="ECO:0000313" key="3">
    <source>
        <dbReference type="EMBL" id="KAK8049198.1"/>
    </source>
</evidence>
<keyword evidence="2" id="KW-0732">Signal</keyword>
<keyword evidence="4" id="KW-1185">Reference proteome</keyword>
<feature type="chain" id="PRO_5046184433" evidence="2">
    <location>
        <begin position="20"/>
        <end position="251"/>
    </location>
</feature>
<dbReference type="Proteomes" id="UP001480595">
    <property type="component" value="Unassembled WGS sequence"/>
</dbReference>
<dbReference type="Gene3D" id="3.40.390.10">
    <property type="entry name" value="Collagenase (Catalytic Domain)"/>
    <property type="match status" value="1"/>
</dbReference>
<protein>
    <submittedName>
        <fullName evidence="3">Lipase</fullName>
    </submittedName>
</protein>
<feature type="compositionally biased region" description="Acidic residues" evidence="1">
    <location>
        <begin position="241"/>
        <end position="251"/>
    </location>
</feature>
<evidence type="ECO:0000256" key="1">
    <source>
        <dbReference type="SAM" id="MobiDB-lite"/>
    </source>
</evidence>
<gene>
    <name evidence="3" type="ORF">PG994_010928</name>
</gene>
<feature type="signal peptide" evidence="2">
    <location>
        <begin position="1"/>
        <end position="19"/>
    </location>
</feature>
<feature type="region of interest" description="Disordered" evidence="1">
    <location>
        <begin position="221"/>
        <end position="251"/>
    </location>
</feature>
<dbReference type="SUPFAM" id="SSF55486">
    <property type="entry name" value="Metalloproteases ('zincins'), catalytic domain"/>
    <property type="match status" value="1"/>
</dbReference>
<reference evidence="3 4" key="1">
    <citation type="submission" date="2023-01" db="EMBL/GenBank/DDBJ databases">
        <title>Analysis of 21 Apiospora genomes using comparative genomics revels a genus with tremendous synthesis potential of carbohydrate active enzymes and secondary metabolites.</title>
        <authorList>
            <person name="Sorensen T."/>
        </authorList>
    </citation>
    <scope>NUCLEOTIDE SEQUENCE [LARGE SCALE GENOMIC DNA]</scope>
    <source>
        <strain evidence="3 4">CBS 135458</strain>
    </source>
</reference>
<proteinExistence type="predicted"/>
<dbReference type="RefSeq" id="XP_066711447.1">
    <property type="nucleotide sequence ID" value="XM_066862337.1"/>
</dbReference>
<dbReference type="EMBL" id="JAQQWL010000011">
    <property type="protein sequence ID" value="KAK8049198.1"/>
    <property type="molecule type" value="Genomic_DNA"/>
</dbReference>
<dbReference type="InterPro" id="IPR024079">
    <property type="entry name" value="MetalloPept_cat_dom_sf"/>
</dbReference>
<organism evidence="3 4">
    <name type="scientific">Apiospora phragmitis</name>
    <dbReference type="NCBI Taxonomy" id="2905665"/>
    <lineage>
        <taxon>Eukaryota</taxon>
        <taxon>Fungi</taxon>
        <taxon>Dikarya</taxon>
        <taxon>Ascomycota</taxon>
        <taxon>Pezizomycotina</taxon>
        <taxon>Sordariomycetes</taxon>
        <taxon>Xylariomycetidae</taxon>
        <taxon>Amphisphaeriales</taxon>
        <taxon>Apiosporaceae</taxon>
        <taxon>Apiospora</taxon>
    </lineage>
</organism>